<evidence type="ECO:0000313" key="1">
    <source>
        <dbReference type="EMBL" id="GAA1999663.1"/>
    </source>
</evidence>
<sequence length="69" mass="7171">MDEELPVQVDFEHSGHRPVDDVLDRLTGLPGTALAGHAEVYDAIHNDLRAILAEQPAGGQGSGGPGSGR</sequence>
<name>A0ABN2T621_9ACTN</name>
<keyword evidence="2" id="KW-1185">Reference proteome</keyword>
<protein>
    <submittedName>
        <fullName evidence="1">Uncharacterized protein</fullName>
    </submittedName>
</protein>
<organism evidence="1 2">
    <name type="scientific">Catenulispora subtropica</name>
    <dbReference type="NCBI Taxonomy" id="450798"/>
    <lineage>
        <taxon>Bacteria</taxon>
        <taxon>Bacillati</taxon>
        <taxon>Actinomycetota</taxon>
        <taxon>Actinomycetes</taxon>
        <taxon>Catenulisporales</taxon>
        <taxon>Catenulisporaceae</taxon>
        <taxon>Catenulispora</taxon>
    </lineage>
</organism>
<accession>A0ABN2T621</accession>
<comment type="caution">
    <text evidence="1">The sequence shown here is derived from an EMBL/GenBank/DDBJ whole genome shotgun (WGS) entry which is preliminary data.</text>
</comment>
<dbReference type="EMBL" id="BAAAQM010000066">
    <property type="protein sequence ID" value="GAA1999663.1"/>
    <property type="molecule type" value="Genomic_DNA"/>
</dbReference>
<reference evidence="1 2" key="1">
    <citation type="journal article" date="2019" name="Int. J. Syst. Evol. Microbiol.">
        <title>The Global Catalogue of Microorganisms (GCM) 10K type strain sequencing project: providing services to taxonomists for standard genome sequencing and annotation.</title>
        <authorList>
            <consortium name="The Broad Institute Genomics Platform"/>
            <consortium name="The Broad Institute Genome Sequencing Center for Infectious Disease"/>
            <person name="Wu L."/>
            <person name="Ma J."/>
        </authorList>
    </citation>
    <scope>NUCLEOTIDE SEQUENCE [LARGE SCALE GENOMIC DNA]</scope>
    <source>
        <strain evidence="1 2">JCM 16013</strain>
    </source>
</reference>
<evidence type="ECO:0000313" key="2">
    <source>
        <dbReference type="Proteomes" id="UP001499854"/>
    </source>
</evidence>
<proteinExistence type="predicted"/>
<dbReference type="RefSeq" id="WP_344662086.1">
    <property type="nucleotide sequence ID" value="NZ_BAAAQM010000066.1"/>
</dbReference>
<gene>
    <name evidence="1" type="ORF">GCM10009838_76410</name>
</gene>
<dbReference type="Proteomes" id="UP001499854">
    <property type="component" value="Unassembled WGS sequence"/>
</dbReference>